<sequence>MLIFKSLSSKNYRFFFTGQAFSNLGNMMKQVAVGWLVYRITGSALLLGLVSFSREIAAFLFSTVAGVLADRYNKHRLLMICQSIIALNATILALLTIFDSINFELILGLELLFGIVSGLEMPSRHAFVNDLVEDKNNLTSAIALNSSLFNTARIFGPALAGILIPLIGEGFCFLIYALASFSVVGFFAGIHYQPSAKKGPTKNFKNSFLEGAAYSISTKYIRFIILFVAGVTLLGVSYMVVLPVVAAEVFQGDAVIFGYMTSAVGVGSLIGAFFMGSKTNALGLDKLILLGTLVFALGLGVFSFSTLLWLSLLALVTTGLGRVVIFTGSNTLLQTIVPEEKRGRVLSFYIMLFMGSLSMGSFLIGLATDWIGAPLTLFCGSIGVLLMAVYYGKSLPLLRKRTYRAIKKSALLWERN</sequence>
<feature type="transmembrane region" description="Helical" evidence="7">
    <location>
        <begin position="77"/>
        <end position="97"/>
    </location>
</feature>
<feature type="transmembrane region" description="Helical" evidence="7">
    <location>
        <begin position="173"/>
        <end position="192"/>
    </location>
</feature>
<evidence type="ECO:0000259" key="8">
    <source>
        <dbReference type="PROSITE" id="PS50850"/>
    </source>
</evidence>
<feature type="domain" description="Major facilitator superfamily (MFS) profile" evidence="8">
    <location>
        <begin position="1"/>
        <end position="197"/>
    </location>
</feature>
<accession>A0ABT8CEM0</accession>
<dbReference type="PANTHER" id="PTHR23513:SF11">
    <property type="entry name" value="STAPHYLOFERRIN A TRANSPORTER"/>
    <property type="match status" value="1"/>
</dbReference>
<dbReference type="InterPro" id="IPR036259">
    <property type="entry name" value="MFS_trans_sf"/>
</dbReference>
<name>A0ABT8CEM0_9BACT</name>
<reference evidence="10" key="1">
    <citation type="journal article" date="2019" name="Int. J. Syst. Evol. Microbiol.">
        <title>The Global Catalogue of Microorganisms (GCM) 10K type strain sequencing project: providing services to taxonomists for standard genome sequencing and annotation.</title>
        <authorList>
            <consortium name="The Broad Institute Genomics Platform"/>
            <consortium name="The Broad Institute Genome Sequencing Center for Infectious Disease"/>
            <person name="Wu L."/>
            <person name="Ma J."/>
        </authorList>
    </citation>
    <scope>NUCLEOTIDE SEQUENCE [LARGE SCALE GENOMIC DNA]</scope>
    <source>
        <strain evidence="10">CECT 7706</strain>
    </source>
</reference>
<keyword evidence="6 7" id="KW-0472">Membrane</keyword>
<dbReference type="PANTHER" id="PTHR23513">
    <property type="entry name" value="INTEGRAL MEMBRANE EFFLUX PROTEIN-RELATED"/>
    <property type="match status" value="1"/>
</dbReference>
<organism evidence="9 10">
    <name type="scientific">Cyclobacterium jeungdonense</name>
    <dbReference type="NCBI Taxonomy" id="708087"/>
    <lineage>
        <taxon>Bacteria</taxon>
        <taxon>Pseudomonadati</taxon>
        <taxon>Bacteroidota</taxon>
        <taxon>Cytophagia</taxon>
        <taxon>Cytophagales</taxon>
        <taxon>Cyclobacteriaceae</taxon>
        <taxon>Cyclobacterium</taxon>
    </lineage>
</organism>
<dbReference type="Gene3D" id="1.20.1250.20">
    <property type="entry name" value="MFS general substrate transporter like domains"/>
    <property type="match status" value="1"/>
</dbReference>
<feature type="transmembrane region" description="Helical" evidence="7">
    <location>
        <begin position="287"/>
        <end position="304"/>
    </location>
</feature>
<evidence type="ECO:0000313" key="9">
    <source>
        <dbReference type="EMBL" id="MDN3690404.1"/>
    </source>
</evidence>
<dbReference type="RefSeq" id="WP_163383106.1">
    <property type="nucleotide sequence ID" value="NZ_JAUFQS010000047.1"/>
</dbReference>
<feature type="domain" description="Major facilitator superfamily (MFS) profile" evidence="8">
    <location>
        <begin position="218"/>
        <end position="416"/>
    </location>
</feature>
<feature type="transmembrane region" description="Helical" evidence="7">
    <location>
        <begin position="370"/>
        <end position="391"/>
    </location>
</feature>
<feature type="transmembrane region" description="Helical" evidence="7">
    <location>
        <begin position="256"/>
        <end position="275"/>
    </location>
</feature>
<evidence type="ECO:0000256" key="6">
    <source>
        <dbReference type="ARBA" id="ARBA00023136"/>
    </source>
</evidence>
<keyword evidence="5 7" id="KW-1133">Transmembrane helix</keyword>
<evidence type="ECO:0000256" key="4">
    <source>
        <dbReference type="ARBA" id="ARBA00022692"/>
    </source>
</evidence>
<comment type="caution">
    <text evidence="9">The sequence shown here is derived from an EMBL/GenBank/DDBJ whole genome shotgun (WGS) entry which is preliminary data.</text>
</comment>
<dbReference type="Proteomes" id="UP001236663">
    <property type="component" value="Unassembled WGS sequence"/>
</dbReference>
<keyword evidence="2" id="KW-0813">Transport</keyword>
<dbReference type="Pfam" id="PF05977">
    <property type="entry name" value="MFS_3"/>
    <property type="match status" value="1"/>
</dbReference>
<dbReference type="InterPro" id="IPR010290">
    <property type="entry name" value="TM_effector"/>
</dbReference>
<dbReference type="SUPFAM" id="SSF103473">
    <property type="entry name" value="MFS general substrate transporter"/>
    <property type="match status" value="1"/>
</dbReference>
<evidence type="ECO:0000256" key="7">
    <source>
        <dbReference type="SAM" id="Phobius"/>
    </source>
</evidence>
<feature type="transmembrane region" description="Helical" evidence="7">
    <location>
        <begin position="310"/>
        <end position="333"/>
    </location>
</feature>
<evidence type="ECO:0000256" key="5">
    <source>
        <dbReference type="ARBA" id="ARBA00022989"/>
    </source>
</evidence>
<gene>
    <name evidence="9" type="ORF">QWZ15_21470</name>
</gene>
<dbReference type="CDD" id="cd06173">
    <property type="entry name" value="MFS_MefA_like"/>
    <property type="match status" value="1"/>
</dbReference>
<protein>
    <submittedName>
        <fullName evidence="9">MFS transporter</fullName>
    </submittedName>
</protein>
<comment type="subcellular location">
    <subcellularLocation>
        <location evidence="1">Cell membrane</location>
        <topology evidence="1">Multi-pass membrane protein</topology>
    </subcellularLocation>
</comment>
<dbReference type="PROSITE" id="PS50850">
    <property type="entry name" value="MFS"/>
    <property type="match status" value="2"/>
</dbReference>
<keyword evidence="10" id="KW-1185">Reference proteome</keyword>
<keyword evidence="4 7" id="KW-0812">Transmembrane</keyword>
<dbReference type="InterPro" id="IPR020846">
    <property type="entry name" value="MFS_dom"/>
</dbReference>
<evidence type="ECO:0000313" key="10">
    <source>
        <dbReference type="Proteomes" id="UP001236663"/>
    </source>
</evidence>
<keyword evidence="3" id="KW-1003">Cell membrane</keyword>
<dbReference type="EMBL" id="JAUFQS010000047">
    <property type="protein sequence ID" value="MDN3690404.1"/>
    <property type="molecule type" value="Genomic_DNA"/>
</dbReference>
<proteinExistence type="predicted"/>
<evidence type="ECO:0000256" key="2">
    <source>
        <dbReference type="ARBA" id="ARBA00022448"/>
    </source>
</evidence>
<evidence type="ECO:0000256" key="3">
    <source>
        <dbReference type="ARBA" id="ARBA00022475"/>
    </source>
</evidence>
<feature type="transmembrane region" description="Helical" evidence="7">
    <location>
        <begin position="223"/>
        <end position="244"/>
    </location>
</feature>
<evidence type="ECO:0000256" key="1">
    <source>
        <dbReference type="ARBA" id="ARBA00004651"/>
    </source>
</evidence>
<feature type="transmembrane region" description="Helical" evidence="7">
    <location>
        <begin position="345"/>
        <end position="364"/>
    </location>
</feature>